<evidence type="ECO:0000313" key="1">
    <source>
        <dbReference type="EMBL" id="MDN0073603.1"/>
    </source>
</evidence>
<protein>
    <submittedName>
        <fullName evidence="1">BON domain-containing protein</fullName>
    </submittedName>
</protein>
<keyword evidence="2" id="KW-1185">Reference proteome</keyword>
<name>A0ABT7XIK0_9NEIS</name>
<dbReference type="RefSeq" id="WP_289828131.1">
    <property type="nucleotide sequence ID" value="NZ_JAUEDK010000002.1"/>
</dbReference>
<dbReference type="EMBL" id="JAUEDK010000002">
    <property type="protein sequence ID" value="MDN0073603.1"/>
    <property type="molecule type" value="Genomic_DNA"/>
</dbReference>
<comment type="caution">
    <text evidence="1">The sequence shown here is derived from an EMBL/GenBank/DDBJ whole genome shotgun (WGS) entry which is preliminary data.</text>
</comment>
<gene>
    <name evidence="1" type="ORF">QU481_01680</name>
</gene>
<dbReference type="Proteomes" id="UP001168540">
    <property type="component" value="Unassembled WGS sequence"/>
</dbReference>
<accession>A0ABT7XIK0</accession>
<sequence>MPRTHWRLLTLLLGLPWGQAAPTERHNWFNEPIVQLSSELPDCPAPDGPLLTEEQMRAQAHDRIERGTTCYLAHECRYANAYSYDPEIAEAARQRLQDKPLLRGSTLWLTVQRRFVRIEGCATSQRQLDYVARTLRGLPDVQQVEIYARVRLR</sequence>
<reference evidence="1" key="1">
    <citation type="submission" date="2023-06" db="EMBL/GenBank/DDBJ databases">
        <authorList>
            <person name="Zhang S."/>
        </authorList>
    </citation>
    <scope>NUCLEOTIDE SEQUENCE</scope>
    <source>
        <strain evidence="1">SG2303</strain>
    </source>
</reference>
<evidence type="ECO:0000313" key="2">
    <source>
        <dbReference type="Proteomes" id="UP001168540"/>
    </source>
</evidence>
<proteinExistence type="predicted"/>
<organism evidence="1 2">
    <name type="scientific">Crenobacter oryzisoli</name>
    <dbReference type="NCBI Taxonomy" id="3056844"/>
    <lineage>
        <taxon>Bacteria</taxon>
        <taxon>Pseudomonadati</taxon>
        <taxon>Pseudomonadota</taxon>
        <taxon>Betaproteobacteria</taxon>
        <taxon>Neisseriales</taxon>
        <taxon>Neisseriaceae</taxon>
        <taxon>Crenobacter</taxon>
    </lineage>
</organism>